<dbReference type="AlphaFoldDB" id="A0A3B0UCP4"/>
<reference evidence="2" key="1">
    <citation type="submission" date="2018-06" db="EMBL/GenBank/DDBJ databases">
        <authorList>
            <person name="Zhirakovskaya E."/>
        </authorList>
    </citation>
    <scope>NUCLEOTIDE SEQUENCE</scope>
</reference>
<evidence type="ECO:0000313" key="2">
    <source>
        <dbReference type="EMBL" id="VAW28731.1"/>
    </source>
</evidence>
<keyword evidence="1 2" id="KW-0378">Hydrolase</keyword>
<dbReference type="EC" id="3.1.3.2" evidence="2"/>
<name>A0A3B0UCP4_9ZZZZ</name>
<accession>A0A3B0UCP4</accession>
<dbReference type="PANTHER" id="PTHR31956:SF1">
    <property type="entry name" value="NON-SPECIFIC PHOSPHOLIPASE C1"/>
    <property type="match status" value="1"/>
</dbReference>
<proteinExistence type="predicted"/>
<organism evidence="2">
    <name type="scientific">hydrothermal vent metagenome</name>
    <dbReference type="NCBI Taxonomy" id="652676"/>
    <lineage>
        <taxon>unclassified sequences</taxon>
        <taxon>metagenomes</taxon>
        <taxon>ecological metagenomes</taxon>
    </lineage>
</organism>
<protein>
    <submittedName>
        <fullName evidence="2">Acid phosphatase</fullName>
        <ecNumber evidence="2">3.1.3.2</ecNumber>
    </submittedName>
</protein>
<dbReference type="PANTHER" id="PTHR31956">
    <property type="entry name" value="NON-SPECIFIC PHOSPHOLIPASE C4-RELATED"/>
    <property type="match status" value="1"/>
</dbReference>
<dbReference type="Gene3D" id="3.40.720.10">
    <property type="entry name" value="Alkaline Phosphatase, subunit A"/>
    <property type="match status" value="1"/>
</dbReference>
<dbReference type="InterPro" id="IPR017850">
    <property type="entry name" value="Alkaline_phosphatase_core_sf"/>
</dbReference>
<gene>
    <name evidence="2" type="ORF">MNBD_BACTEROID07-1125</name>
</gene>
<evidence type="ECO:0000256" key="1">
    <source>
        <dbReference type="ARBA" id="ARBA00022801"/>
    </source>
</evidence>
<dbReference type="EMBL" id="UOET01000279">
    <property type="protein sequence ID" value="VAW28731.1"/>
    <property type="molecule type" value="Genomic_DNA"/>
</dbReference>
<dbReference type="Pfam" id="PF04185">
    <property type="entry name" value="Phosphoesterase"/>
    <property type="match status" value="1"/>
</dbReference>
<dbReference type="InterPro" id="IPR007312">
    <property type="entry name" value="Phosphoesterase"/>
</dbReference>
<dbReference type="GO" id="GO:0003993">
    <property type="term" value="F:acid phosphatase activity"/>
    <property type="evidence" value="ECO:0007669"/>
    <property type="project" value="UniProtKB-EC"/>
</dbReference>
<sequence length="326" mass="36771">MKHILIATLALFFSLGLTLSPKETSHKQSIKLPTYSHIVIVIEENKDYDKVIGNAAAPYINNVLKKEGANFTQMYAEEHVSEGNYFWLFSGDDQGVGHFDVIPTKQNNKNYPFKTYNLGEQLIKNGYTFKGYSESLPAIGDAVSRVGYYARKHVPWVSFSNVPNGTSVESSSNLQFKQFPKDFNKLPTVSFVVPNLIHDMHNGKAPKSVKDGDDWLKENLNSYYQWAKSHNSLLVITFDENSDRTHYLGYTDPASKNISIRNRIPTIFAGAHIKPGNYTEGKGVTHVNILRTIEAMYGLQKCGHQQANALKFGISNDYVIKDVFFK</sequence>